<dbReference type="EMBL" id="UEYP01000023">
    <property type="protein sequence ID" value="SSC66147.1"/>
    <property type="molecule type" value="Genomic_DNA"/>
</dbReference>
<protein>
    <recommendedName>
        <fullName evidence="1">PAS fold-3 domain-containing protein</fullName>
    </recommendedName>
</protein>
<dbReference type="Pfam" id="PF08447">
    <property type="entry name" value="PAS_3"/>
    <property type="match status" value="1"/>
</dbReference>
<reference evidence="3" key="1">
    <citation type="submission" date="2018-07" db="EMBL/GenBank/DDBJ databases">
        <authorList>
            <person name="Peiro R."/>
            <person name="Begona"/>
            <person name="Cbmso G."/>
            <person name="Lopez M."/>
            <person name="Gonzalez S."/>
        </authorList>
    </citation>
    <scope>NUCLEOTIDE SEQUENCE [LARGE SCALE GENOMIC DNA]</scope>
</reference>
<dbReference type="Proteomes" id="UP000254764">
    <property type="component" value="Unassembled WGS sequence"/>
</dbReference>
<evidence type="ECO:0000313" key="3">
    <source>
        <dbReference type="Proteomes" id="UP000254764"/>
    </source>
</evidence>
<sequence>MPLRFDQLDHKEFQDCTSVGMTEHEVVELAQAFRLYGFWRIDLDTGLYFATPDVFRIFEMDVTDGPLNLVEARARINPEDLPILMESFERTCSLKQSYHNIFRVRRGEDGWKFVRTVGKFRAKAGTSGEIVGITYEFFERLRTAAFSDEDE</sequence>
<dbReference type="STRING" id="1336235.GCA_000518785_01984"/>
<dbReference type="Gene3D" id="3.30.450.20">
    <property type="entry name" value="PAS domain"/>
    <property type="match status" value="1"/>
</dbReference>
<dbReference type="RefSeq" id="WP_115672609.1">
    <property type="nucleotide sequence ID" value="NZ_UEYP01000023.1"/>
</dbReference>
<organism evidence="2 3">
    <name type="scientific">Ciceribacter selenitireducens ATCC BAA-1503</name>
    <dbReference type="NCBI Taxonomy" id="1336235"/>
    <lineage>
        <taxon>Bacteria</taxon>
        <taxon>Pseudomonadati</taxon>
        <taxon>Pseudomonadota</taxon>
        <taxon>Alphaproteobacteria</taxon>
        <taxon>Hyphomicrobiales</taxon>
        <taxon>Rhizobiaceae</taxon>
        <taxon>Ciceribacter</taxon>
    </lineage>
</organism>
<dbReference type="SUPFAM" id="SSF55785">
    <property type="entry name" value="PYP-like sensor domain (PAS domain)"/>
    <property type="match status" value="1"/>
</dbReference>
<accession>A0A376AEQ8</accession>
<dbReference type="OrthoDB" id="8374591at2"/>
<dbReference type="AlphaFoldDB" id="A0A376AEQ8"/>
<dbReference type="InterPro" id="IPR035965">
    <property type="entry name" value="PAS-like_dom_sf"/>
</dbReference>
<evidence type="ECO:0000313" key="2">
    <source>
        <dbReference type="EMBL" id="SSC66147.1"/>
    </source>
</evidence>
<gene>
    <name evidence="2" type="ORF">RHIZ70_1855</name>
</gene>
<dbReference type="InterPro" id="IPR013655">
    <property type="entry name" value="PAS_fold_3"/>
</dbReference>
<evidence type="ECO:0000259" key="1">
    <source>
        <dbReference type="Pfam" id="PF08447"/>
    </source>
</evidence>
<keyword evidence="3" id="KW-1185">Reference proteome</keyword>
<name>A0A376AEQ8_9HYPH</name>
<proteinExistence type="predicted"/>
<feature type="domain" description="PAS fold-3" evidence="1">
    <location>
        <begin position="50"/>
        <end position="133"/>
    </location>
</feature>